<dbReference type="InterPro" id="IPR003838">
    <property type="entry name" value="ABC3_permease_C"/>
</dbReference>
<protein>
    <recommendedName>
        <fullName evidence="11">ABC transporter permease</fullName>
    </recommendedName>
</protein>
<dbReference type="EMBL" id="CP000108">
    <property type="protein sequence ID" value="ABB28183.1"/>
    <property type="molecule type" value="Genomic_DNA"/>
</dbReference>
<evidence type="ECO:0000256" key="6">
    <source>
        <dbReference type="ARBA" id="ARBA00023136"/>
    </source>
</evidence>
<proteinExistence type="inferred from homology"/>
<evidence type="ECO:0000256" key="7">
    <source>
        <dbReference type="SAM" id="Phobius"/>
    </source>
</evidence>
<dbReference type="PANTHER" id="PTHR30489">
    <property type="entry name" value="LIPOPROTEIN-RELEASING SYSTEM TRANSMEMBRANE PROTEIN LOLE"/>
    <property type="match status" value="1"/>
</dbReference>
<dbReference type="Pfam" id="PF12704">
    <property type="entry name" value="MacB_PCD"/>
    <property type="match status" value="1"/>
</dbReference>
<keyword evidence="5 7" id="KW-1133">Transmembrane helix</keyword>
<dbReference type="STRING" id="340177.Cag_0920"/>
<keyword evidence="6 7" id="KW-0472">Membrane</keyword>
<gene>
    <name evidence="10" type="ordered locus">Cag_0920</name>
</gene>
<evidence type="ECO:0000259" key="9">
    <source>
        <dbReference type="Pfam" id="PF12704"/>
    </source>
</evidence>
<comment type="similarity">
    <text evidence="2">Belongs to the ABC-4 integral membrane protein family. LolC/E subfamily.</text>
</comment>
<evidence type="ECO:0000313" key="10">
    <source>
        <dbReference type="EMBL" id="ABB28183.1"/>
    </source>
</evidence>
<dbReference type="Pfam" id="PF02687">
    <property type="entry name" value="FtsX"/>
    <property type="match status" value="1"/>
</dbReference>
<evidence type="ECO:0000256" key="2">
    <source>
        <dbReference type="ARBA" id="ARBA00005236"/>
    </source>
</evidence>
<feature type="domain" description="ABC3 transporter permease C-terminal" evidence="8">
    <location>
        <begin position="292"/>
        <end position="414"/>
    </location>
</feature>
<feature type="transmembrane region" description="Helical" evidence="7">
    <location>
        <begin position="21"/>
        <end position="46"/>
    </location>
</feature>
<dbReference type="InterPro" id="IPR025857">
    <property type="entry name" value="MacB_PCD"/>
</dbReference>
<keyword evidence="3" id="KW-1003">Cell membrane</keyword>
<dbReference type="GO" id="GO:0044874">
    <property type="term" value="P:lipoprotein localization to outer membrane"/>
    <property type="evidence" value="ECO:0007669"/>
    <property type="project" value="TreeGrafter"/>
</dbReference>
<name>Q3AS42_CHLCH</name>
<evidence type="ECO:0000256" key="3">
    <source>
        <dbReference type="ARBA" id="ARBA00022475"/>
    </source>
</evidence>
<evidence type="ECO:0008006" key="11">
    <source>
        <dbReference type="Google" id="ProtNLM"/>
    </source>
</evidence>
<dbReference type="KEGG" id="cch:Cag_0920"/>
<evidence type="ECO:0000256" key="1">
    <source>
        <dbReference type="ARBA" id="ARBA00004651"/>
    </source>
</evidence>
<feature type="transmembrane region" description="Helical" evidence="7">
    <location>
        <begin position="288"/>
        <end position="313"/>
    </location>
</feature>
<comment type="subcellular location">
    <subcellularLocation>
        <location evidence="1">Cell membrane</location>
        <topology evidence="1">Multi-pass membrane protein</topology>
    </subcellularLocation>
</comment>
<dbReference type="PANTHER" id="PTHR30489:SF0">
    <property type="entry name" value="LIPOPROTEIN-RELEASING SYSTEM TRANSMEMBRANE PROTEIN LOLE"/>
    <property type="match status" value="1"/>
</dbReference>
<sequence>MKLLWYLATRFALKQRSSSKPTFVVVLAVAGIAAGTAALLLTLAIVNGFAATISQKLVSFNAHLQLRHSSQEFFQEERSERLQLTSHPEITHFTPFLEQRFVLRCRNSAQQGRWSSKAVLVKAMPSAERQNFIKRYSVRGEEKECRVAEGMVGIYLGRSLAEELNCKVGQKVMLIRDSNQASQRLLADATSLPELLASLAIEPAVVCGIYSTGLQEGFDDYLLLADLSALEQSRKGFISGYEANVRHIERLPTTVQELTALTNNRLYGYTLFQRYANLFEWIKLQQNIMPLLIVTITVVAVFNIMATLLVLIIEKTGEIGMLSALGLAPQRIQGLFMLQALLLSITGITLGNLLALGLALFEQHYHLIRLPEKSYFITEVQLLLNPMDNVVVSLSVLALCLLFAWLPSTIAASLKPARALDA</sequence>
<dbReference type="InterPro" id="IPR051447">
    <property type="entry name" value="Lipoprotein-release_system"/>
</dbReference>
<feature type="transmembrane region" description="Helical" evidence="7">
    <location>
        <begin position="390"/>
        <end position="414"/>
    </location>
</feature>
<keyword evidence="4 7" id="KW-0812">Transmembrane</keyword>
<evidence type="ECO:0000256" key="4">
    <source>
        <dbReference type="ARBA" id="ARBA00022692"/>
    </source>
</evidence>
<dbReference type="OrthoDB" id="1522670at2"/>
<organism evidence="10">
    <name type="scientific">Chlorobium chlorochromatii (strain CaD3)</name>
    <dbReference type="NCBI Taxonomy" id="340177"/>
    <lineage>
        <taxon>Bacteria</taxon>
        <taxon>Pseudomonadati</taxon>
        <taxon>Chlorobiota</taxon>
        <taxon>Chlorobiia</taxon>
        <taxon>Chlorobiales</taxon>
        <taxon>Chlorobiaceae</taxon>
        <taxon>Chlorobium/Pelodictyon group</taxon>
        <taxon>Chlorobium</taxon>
    </lineage>
</organism>
<dbReference type="eggNOG" id="COG4591">
    <property type="taxonomic scope" value="Bacteria"/>
</dbReference>
<dbReference type="HOGENOM" id="CLU_000604_8_1_10"/>
<feature type="domain" description="MacB-like periplasmic core" evidence="9">
    <location>
        <begin position="26"/>
        <end position="259"/>
    </location>
</feature>
<dbReference type="GO" id="GO:0098797">
    <property type="term" value="C:plasma membrane protein complex"/>
    <property type="evidence" value="ECO:0007669"/>
    <property type="project" value="TreeGrafter"/>
</dbReference>
<reference evidence="10" key="1">
    <citation type="submission" date="2005-08" db="EMBL/GenBank/DDBJ databases">
        <title>Complete sequence of Chlorobium chlorochromatii CaD3.</title>
        <authorList>
            <person name="Copeland A."/>
            <person name="Lucas S."/>
            <person name="Lapidus A."/>
            <person name="Barry K."/>
            <person name="Detter J.C."/>
            <person name="Glavina T."/>
            <person name="Hammon N."/>
            <person name="Israni S."/>
            <person name="Pitluck S."/>
            <person name="Bryant D."/>
            <person name="Schmutz J."/>
            <person name="Larimer F."/>
            <person name="Land M."/>
            <person name="Kyrpides N."/>
            <person name="Ivanova N."/>
            <person name="Richardson P."/>
        </authorList>
    </citation>
    <scope>NUCLEOTIDE SEQUENCE [LARGE SCALE GENOMIC DNA]</scope>
    <source>
        <strain evidence="10">CaD3</strain>
    </source>
</reference>
<dbReference type="AlphaFoldDB" id="Q3AS42"/>
<evidence type="ECO:0000256" key="5">
    <source>
        <dbReference type="ARBA" id="ARBA00022989"/>
    </source>
</evidence>
<feature type="transmembrane region" description="Helical" evidence="7">
    <location>
        <begin position="334"/>
        <end position="361"/>
    </location>
</feature>
<evidence type="ECO:0000259" key="8">
    <source>
        <dbReference type="Pfam" id="PF02687"/>
    </source>
</evidence>
<accession>Q3AS42</accession>